<gene>
    <name evidence="2" type="ORF">T190115A13A_60008</name>
</gene>
<sequence length="339" mass="39060">MDSLTQIVLGAATAEAVVGKKIGNKALLLGAIAGTIPDLDVLASPFLNAVDELVFHRSFSHSLLFVILGSWLFAYLFWKTFRWKKLVFKDLYLLFSLCFLTHILLDLCTTWGTQLLWPFTSYGYALYNVFVVDPFYTVPFLLLLITLLFFKKTNPWRNRLNWLGIILSTSYLLTGLFLQKKATDVFKKNLSEQGIKIEKMITKPTPFNIILWSCSVKTTDAYYTGFYSFFDENKNVSFDFEPANTSLLKPFLKNQDIQTLIKVTKGFYTIEPIDGGILMNDLRFGKFNGWQGKEKGEYVFKYSIKPSSKEHLNIEQISYRKPVNKDYIKAFYNRVLGIK</sequence>
<dbReference type="EMBL" id="CAXJRC010000043">
    <property type="protein sequence ID" value="CAL2108013.1"/>
    <property type="molecule type" value="Genomic_DNA"/>
</dbReference>
<feature type="transmembrane region" description="Helical" evidence="1">
    <location>
        <begin position="124"/>
        <end position="148"/>
    </location>
</feature>
<dbReference type="InterPro" id="IPR007404">
    <property type="entry name" value="YdjM-like"/>
</dbReference>
<evidence type="ECO:0000313" key="2">
    <source>
        <dbReference type="EMBL" id="CAL2108013.1"/>
    </source>
</evidence>
<dbReference type="Pfam" id="PF04307">
    <property type="entry name" value="YdjM"/>
    <property type="match status" value="1"/>
</dbReference>
<name>A0ABM9PQF5_9FLAO</name>
<proteinExistence type="predicted"/>
<comment type="caution">
    <text evidence="2">The sequence shown here is derived from an EMBL/GenBank/DDBJ whole genome shotgun (WGS) entry which is preliminary data.</text>
</comment>
<keyword evidence="3" id="KW-1185">Reference proteome</keyword>
<accession>A0ABM9PQF5</accession>
<feature type="transmembrane region" description="Helical" evidence="1">
    <location>
        <begin position="160"/>
        <end position="178"/>
    </location>
</feature>
<feature type="transmembrane region" description="Helical" evidence="1">
    <location>
        <begin position="90"/>
        <end position="112"/>
    </location>
</feature>
<evidence type="ECO:0000313" key="3">
    <source>
        <dbReference type="Proteomes" id="UP001497602"/>
    </source>
</evidence>
<keyword evidence="1" id="KW-0472">Membrane</keyword>
<keyword evidence="1" id="KW-1133">Transmembrane helix</keyword>
<protein>
    <submittedName>
        <fullName evidence="2">Inner membrane protein</fullName>
    </submittedName>
</protein>
<organism evidence="2 3">
    <name type="scientific">Tenacibaculum vairaonense</name>
    <dbReference type="NCBI Taxonomy" id="3137860"/>
    <lineage>
        <taxon>Bacteria</taxon>
        <taxon>Pseudomonadati</taxon>
        <taxon>Bacteroidota</taxon>
        <taxon>Flavobacteriia</taxon>
        <taxon>Flavobacteriales</taxon>
        <taxon>Flavobacteriaceae</taxon>
        <taxon>Tenacibaculum</taxon>
    </lineage>
</organism>
<dbReference type="PANTHER" id="PTHR40031">
    <property type="entry name" value="HYPOTHETICAL MEMBRANE SPANNING PROTEIN"/>
    <property type="match status" value="1"/>
</dbReference>
<evidence type="ECO:0000256" key="1">
    <source>
        <dbReference type="SAM" id="Phobius"/>
    </source>
</evidence>
<dbReference type="Proteomes" id="UP001497602">
    <property type="component" value="Unassembled WGS sequence"/>
</dbReference>
<dbReference type="InterPro" id="IPR053170">
    <property type="entry name" value="Transcription_regulator"/>
</dbReference>
<keyword evidence="1" id="KW-0812">Transmembrane</keyword>
<dbReference type="PANTHER" id="PTHR40031:SF1">
    <property type="entry name" value="MEMBRANE-BOUND METAL-DEPENDENT HYDROLASE"/>
    <property type="match status" value="1"/>
</dbReference>
<feature type="transmembrane region" description="Helical" evidence="1">
    <location>
        <begin position="59"/>
        <end position="78"/>
    </location>
</feature>
<reference evidence="2 3" key="1">
    <citation type="submission" date="2024-05" db="EMBL/GenBank/DDBJ databases">
        <authorList>
            <person name="Duchaud E."/>
        </authorList>
    </citation>
    <scope>NUCLEOTIDE SEQUENCE [LARGE SCALE GENOMIC DNA]</scope>
    <source>
        <strain evidence="2">Ena-SAMPLE-TAB-13-05-2024-13:56:06:370-140305</strain>
    </source>
</reference>
<dbReference type="RefSeq" id="WP_348739589.1">
    <property type="nucleotide sequence ID" value="NZ_CAXJRC010000043.1"/>
</dbReference>